<keyword evidence="4" id="KW-0813">Transport</keyword>
<feature type="transmembrane region" description="Helical" evidence="4">
    <location>
        <begin position="114"/>
        <end position="134"/>
    </location>
</feature>
<dbReference type="GO" id="GO:0005375">
    <property type="term" value="F:copper ion transmembrane transporter activity"/>
    <property type="evidence" value="ECO:0007669"/>
    <property type="project" value="UniProtKB-UniRule"/>
</dbReference>
<keyword evidence="4" id="KW-0186">Copper</keyword>
<dbReference type="HOGENOM" id="CLU_090404_1_0_1"/>
<comment type="subcellular location">
    <subcellularLocation>
        <location evidence="4">Membrane</location>
        <topology evidence="4">Multi-pass membrane protein</topology>
    </subcellularLocation>
</comment>
<dbReference type="GO" id="GO:0005886">
    <property type="term" value="C:plasma membrane"/>
    <property type="evidence" value="ECO:0007669"/>
    <property type="project" value="TreeGrafter"/>
</dbReference>
<evidence type="ECO:0000256" key="3">
    <source>
        <dbReference type="ARBA" id="ARBA00023136"/>
    </source>
</evidence>
<gene>
    <name evidence="5" type="ORF">DOTSEDRAFT_120864</name>
</gene>
<keyword evidence="4" id="KW-0406">Ion transport</keyword>
<keyword evidence="6" id="KW-1185">Reference proteome</keyword>
<feature type="transmembrane region" description="Helical" evidence="4">
    <location>
        <begin position="86"/>
        <end position="107"/>
    </location>
</feature>
<dbReference type="AlphaFoldDB" id="N1Q3R7"/>
<keyword evidence="4" id="KW-0187">Copper transport</keyword>
<protein>
    <recommendedName>
        <fullName evidence="4">Copper transport protein</fullName>
    </recommendedName>
</protein>
<name>N1Q3R7_DOTSN</name>
<keyword evidence="2 4" id="KW-1133">Transmembrane helix</keyword>
<dbReference type="STRING" id="675120.N1Q3R7"/>
<evidence type="ECO:0000256" key="2">
    <source>
        <dbReference type="ARBA" id="ARBA00022989"/>
    </source>
</evidence>
<accession>N1Q3R7</accession>
<dbReference type="OrthoDB" id="17725at2759"/>
<reference evidence="6" key="1">
    <citation type="journal article" date="2012" name="PLoS Genet.">
        <title>The genomes of the fungal plant pathogens Cladosporium fulvum and Dothistroma septosporum reveal adaptation to different hosts and lifestyles but also signatures of common ancestry.</title>
        <authorList>
            <person name="de Wit P.J.G.M."/>
            <person name="van der Burgt A."/>
            <person name="Oekmen B."/>
            <person name="Stergiopoulos I."/>
            <person name="Abd-Elsalam K.A."/>
            <person name="Aerts A.L."/>
            <person name="Bahkali A.H."/>
            <person name="Beenen H.G."/>
            <person name="Chettri P."/>
            <person name="Cox M.P."/>
            <person name="Datema E."/>
            <person name="de Vries R.P."/>
            <person name="Dhillon B."/>
            <person name="Ganley A.R."/>
            <person name="Griffiths S.A."/>
            <person name="Guo Y."/>
            <person name="Hamelin R.C."/>
            <person name="Henrissat B."/>
            <person name="Kabir M.S."/>
            <person name="Jashni M.K."/>
            <person name="Kema G."/>
            <person name="Klaubauf S."/>
            <person name="Lapidus A."/>
            <person name="Levasseur A."/>
            <person name="Lindquist E."/>
            <person name="Mehrabi R."/>
            <person name="Ohm R.A."/>
            <person name="Owen T.J."/>
            <person name="Salamov A."/>
            <person name="Schwelm A."/>
            <person name="Schijlen E."/>
            <person name="Sun H."/>
            <person name="van den Burg H.A."/>
            <person name="van Ham R.C.H.J."/>
            <person name="Zhang S."/>
            <person name="Goodwin S.B."/>
            <person name="Grigoriev I.V."/>
            <person name="Collemare J."/>
            <person name="Bradshaw R.E."/>
        </authorList>
    </citation>
    <scope>NUCLEOTIDE SEQUENCE [LARGE SCALE GENOMIC DNA]</scope>
    <source>
        <strain evidence="6">NZE10 / CBS 128990</strain>
    </source>
</reference>
<keyword evidence="1 4" id="KW-0812">Transmembrane</keyword>
<evidence type="ECO:0000313" key="5">
    <source>
        <dbReference type="EMBL" id="EME50332.1"/>
    </source>
</evidence>
<organism evidence="5 6">
    <name type="scientific">Dothistroma septosporum (strain NZE10 / CBS 128990)</name>
    <name type="common">Red band needle blight fungus</name>
    <name type="synonym">Mycosphaerella pini</name>
    <dbReference type="NCBI Taxonomy" id="675120"/>
    <lineage>
        <taxon>Eukaryota</taxon>
        <taxon>Fungi</taxon>
        <taxon>Dikarya</taxon>
        <taxon>Ascomycota</taxon>
        <taxon>Pezizomycotina</taxon>
        <taxon>Dothideomycetes</taxon>
        <taxon>Dothideomycetidae</taxon>
        <taxon>Mycosphaerellales</taxon>
        <taxon>Mycosphaerellaceae</taxon>
        <taxon>Dothistroma</taxon>
    </lineage>
</organism>
<comment type="similarity">
    <text evidence="4">Belongs to the copper transporter (Ctr) (TC 1.A.56) family. SLC31A subfamily.</text>
</comment>
<dbReference type="EMBL" id="KB446535">
    <property type="protein sequence ID" value="EME50332.1"/>
    <property type="molecule type" value="Genomic_DNA"/>
</dbReference>
<dbReference type="Pfam" id="PF04145">
    <property type="entry name" value="Ctr"/>
    <property type="match status" value="1"/>
</dbReference>
<dbReference type="Proteomes" id="UP000016933">
    <property type="component" value="Unassembled WGS sequence"/>
</dbReference>
<evidence type="ECO:0000313" key="6">
    <source>
        <dbReference type="Proteomes" id="UP000016933"/>
    </source>
</evidence>
<evidence type="ECO:0000256" key="1">
    <source>
        <dbReference type="ARBA" id="ARBA00022692"/>
    </source>
</evidence>
<dbReference type="InterPro" id="IPR007274">
    <property type="entry name" value="Cop_transporter"/>
</dbReference>
<reference evidence="5 6" key="2">
    <citation type="journal article" date="2012" name="PLoS Pathog.">
        <title>Diverse lifestyles and strategies of plant pathogenesis encoded in the genomes of eighteen Dothideomycetes fungi.</title>
        <authorList>
            <person name="Ohm R.A."/>
            <person name="Feau N."/>
            <person name="Henrissat B."/>
            <person name="Schoch C.L."/>
            <person name="Horwitz B.A."/>
            <person name="Barry K.W."/>
            <person name="Condon B.J."/>
            <person name="Copeland A.C."/>
            <person name="Dhillon B."/>
            <person name="Glaser F."/>
            <person name="Hesse C.N."/>
            <person name="Kosti I."/>
            <person name="LaButti K."/>
            <person name="Lindquist E.A."/>
            <person name="Lucas S."/>
            <person name="Salamov A.A."/>
            <person name="Bradshaw R.E."/>
            <person name="Ciuffetti L."/>
            <person name="Hamelin R.C."/>
            <person name="Kema G.H.J."/>
            <person name="Lawrence C."/>
            <person name="Scott J.A."/>
            <person name="Spatafora J.W."/>
            <person name="Turgeon B.G."/>
            <person name="de Wit P.J.G.M."/>
            <person name="Zhong S."/>
            <person name="Goodwin S.B."/>
            <person name="Grigoriev I.V."/>
        </authorList>
    </citation>
    <scope>NUCLEOTIDE SEQUENCE [LARGE SCALE GENOMIC DNA]</scope>
    <source>
        <strain evidence="6">NZE10 / CBS 128990</strain>
    </source>
</reference>
<proteinExistence type="inferred from homology"/>
<keyword evidence="3 4" id="KW-0472">Membrane</keyword>
<sequence>MMMVFFTATDTPLYSMAWMPKSTGQYAGTCIFLILLAIVFRSLLAVRVNLASIAGAYAWKRDTHILRDKPRPGDKILPRRWSLNSALVWASMDTVLAGVSYLLMLAVMTMNVGYFLSILGGTFAGSFFVGRWTAAAGH</sequence>
<evidence type="ECO:0000256" key="4">
    <source>
        <dbReference type="RuleBase" id="RU367022"/>
    </source>
</evidence>
<dbReference type="PANTHER" id="PTHR12483">
    <property type="entry name" value="SOLUTE CARRIER FAMILY 31 COPPER TRANSPORTERS"/>
    <property type="match status" value="1"/>
</dbReference>
<dbReference type="eggNOG" id="ENOG502SPC4">
    <property type="taxonomic scope" value="Eukaryota"/>
</dbReference>
<dbReference type="OMA" id="EAYFIAW"/>
<dbReference type="PANTHER" id="PTHR12483:SF120">
    <property type="entry name" value="HIGH-AFFINITY COPPER TRANSPORTER CTRA2"/>
    <property type="match status" value="1"/>
</dbReference>